<protein>
    <submittedName>
        <fullName evidence="1">5124_t:CDS:1</fullName>
    </submittedName>
</protein>
<organism evidence="1 2">
    <name type="scientific">Acaulospora colombiana</name>
    <dbReference type="NCBI Taxonomy" id="27376"/>
    <lineage>
        <taxon>Eukaryota</taxon>
        <taxon>Fungi</taxon>
        <taxon>Fungi incertae sedis</taxon>
        <taxon>Mucoromycota</taxon>
        <taxon>Glomeromycotina</taxon>
        <taxon>Glomeromycetes</taxon>
        <taxon>Diversisporales</taxon>
        <taxon>Acaulosporaceae</taxon>
        <taxon>Acaulospora</taxon>
    </lineage>
</organism>
<accession>A0ACA9PZ00</accession>
<evidence type="ECO:0000313" key="1">
    <source>
        <dbReference type="EMBL" id="CAG8729838.1"/>
    </source>
</evidence>
<name>A0ACA9PZ00_9GLOM</name>
<comment type="caution">
    <text evidence="1">The sequence shown here is derived from an EMBL/GenBank/DDBJ whole genome shotgun (WGS) entry which is preliminary data.</text>
</comment>
<feature type="non-terminal residue" evidence="1">
    <location>
        <position position="326"/>
    </location>
</feature>
<gene>
    <name evidence="1" type="ORF">ACOLOM_LOCUS11566</name>
</gene>
<keyword evidence="2" id="KW-1185">Reference proteome</keyword>
<sequence>MSKLKRTPSLGTMPNYGSHSSISTIDSPSPTGVSTLNRPAQASQSLYPLCRNLLDRLRCVKEFEQYLIQGQNAMKNENGSKAGTPTSESGSSNDIAYKDPVNLLWTTFRLGYPLCALFNALQPLNPLTVEEERPGTSNKKPKASVYNFLVACSKQLNLDPEQTFTISQLYQDDTNGFVKVINTVKLVTDKIEEKGLLDLSKKQLSRNSDPMKPTDNRARVVQELLETERKYVQDMEVLQNYARELKNQDVVSADTIHLLFANLNQLVDFQRRFLIGVEAMSSESPAEQRFGQLFIQMEENFAVYEPFCANYQSASELVIRETPNLQ</sequence>
<dbReference type="EMBL" id="CAJVPT010042333">
    <property type="protein sequence ID" value="CAG8729838.1"/>
    <property type="molecule type" value="Genomic_DNA"/>
</dbReference>
<dbReference type="Proteomes" id="UP000789525">
    <property type="component" value="Unassembled WGS sequence"/>
</dbReference>
<proteinExistence type="predicted"/>
<evidence type="ECO:0000313" key="2">
    <source>
        <dbReference type="Proteomes" id="UP000789525"/>
    </source>
</evidence>
<reference evidence="1" key="1">
    <citation type="submission" date="2021-06" db="EMBL/GenBank/DDBJ databases">
        <authorList>
            <person name="Kallberg Y."/>
            <person name="Tangrot J."/>
            <person name="Rosling A."/>
        </authorList>
    </citation>
    <scope>NUCLEOTIDE SEQUENCE</scope>
    <source>
        <strain evidence="1">CL356</strain>
    </source>
</reference>